<dbReference type="PIRSF" id="PIRSF005902">
    <property type="entry name" value="DNase_TatD"/>
    <property type="match status" value="1"/>
</dbReference>
<dbReference type="InterPro" id="IPR018228">
    <property type="entry name" value="DNase_TatD-rel_CS"/>
</dbReference>
<comment type="similarity">
    <text evidence="1">Belongs to the metallo-dependent hydrolases superfamily. TatD-type hydrolase family.</text>
</comment>
<dbReference type="CDD" id="cd01310">
    <property type="entry name" value="TatD_DNAse"/>
    <property type="match status" value="1"/>
</dbReference>
<reference evidence="5" key="1">
    <citation type="journal article" date="2019" name="Int. J. Syst. Evol. Microbiol.">
        <title>The Global Catalogue of Microorganisms (GCM) 10K type strain sequencing project: providing services to taxonomists for standard genome sequencing and annotation.</title>
        <authorList>
            <consortium name="The Broad Institute Genomics Platform"/>
            <consortium name="The Broad Institute Genome Sequencing Center for Infectious Disease"/>
            <person name="Wu L."/>
            <person name="Ma J."/>
        </authorList>
    </citation>
    <scope>NUCLEOTIDE SEQUENCE [LARGE SCALE GENOMIC DNA]</scope>
    <source>
        <strain evidence="5">JCM 17551</strain>
    </source>
</reference>
<gene>
    <name evidence="4" type="ORF">GCM10022277_33970</name>
</gene>
<dbReference type="Proteomes" id="UP001501565">
    <property type="component" value="Unassembled WGS sequence"/>
</dbReference>
<dbReference type="InterPro" id="IPR032466">
    <property type="entry name" value="Metal_Hydrolase"/>
</dbReference>
<dbReference type="PANTHER" id="PTHR46124:SF2">
    <property type="entry name" value="D-AMINOACYL-TRNA DEACYLASE"/>
    <property type="match status" value="1"/>
</dbReference>
<evidence type="ECO:0000256" key="3">
    <source>
        <dbReference type="ARBA" id="ARBA00022801"/>
    </source>
</evidence>
<dbReference type="EMBL" id="BAABBN010000012">
    <property type="protein sequence ID" value="GAA3934590.1"/>
    <property type="molecule type" value="Genomic_DNA"/>
</dbReference>
<evidence type="ECO:0000256" key="1">
    <source>
        <dbReference type="ARBA" id="ARBA00009275"/>
    </source>
</evidence>
<proteinExistence type="inferred from homology"/>
<comment type="caution">
    <text evidence="4">The sequence shown here is derived from an EMBL/GenBank/DDBJ whole genome shotgun (WGS) entry which is preliminary data.</text>
</comment>
<organism evidence="4 5">
    <name type="scientific">Litoribacillus peritrichatus</name>
    <dbReference type="NCBI Taxonomy" id="718191"/>
    <lineage>
        <taxon>Bacteria</taxon>
        <taxon>Pseudomonadati</taxon>
        <taxon>Pseudomonadota</taxon>
        <taxon>Gammaproteobacteria</taxon>
        <taxon>Oceanospirillales</taxon>
        <taxon>Oceanospirillaceae</taxon>
        <taxon>Litoribacillus</taxon>
    </lineage>
</organism>
<dbReference type="InterPro" id="IPR001130">
    <property type="entry name" value="TatD-like"/>
</dbReference>
<accession>A0ABP7N3A2</accession>
<keyword evidence="3 4" id="KW-0378">Hydrolase</keyword>
<dbReference type="SUPFAM" id="SSF51556">
    <property type="entry name" value="Metallo-dependent hydrolases"/>
    <property type="match status" value="1"/>
</dbReference>
<dbReference type="InterPro" id="IPR015991">
    <property type="entry name" value="TatD/YcfH-like"/>
</dbReference>
<dbReference type="PROSITE" id="PS01091">
    <property type="entry name" value="TATD_3"/>
    <property type="match status" value="1"/>
</dbReference>
<dbReference type="PROSITE" id="PS01137">
    <property type="entry name" value="TATD_1"/>
    <property type="match status" value="1"/>
</dbReference>
<evidence type="ECO:0000313" key="5">
    <source>
        <dbReference type="Proteomes" id="UP001501565"/>
    </source>
</evidence>
<evidence type="ECO:0000256" key="2">
    <source>
        <dbReference type="ARBA" id="ARBA00022723"/>
    </source>
</evidence>
<protein>
    <submittedName>
        <fullName evidence="4">TatD family hydrolase</fullName>
    </submittedName>
</protein>
<dbReference type="PANTHER" id="PTHR46124">
    <property type="entry name" value="D-AMINOACYL-TRNA DEACYLASE"/>
    <property type="match status" value="1"/>
</dbReference>
<dbReference type="NCBIfam" id="TIGR00010">
    <property type="entry name" value="YchF/TatD family DNA exonuclease"/>
    <property type="match status" value="1"/>
</dbReference>
<keyword evidence="5" id="KW-1185">Reference proteome</keyword>
<dbReference type="RefSeq" id="WP_344799790.1">
    <property type="nucleotide sequence ID" value="NZ_BAABBN010000012.1"/>
</dbReference>
<evidence type="ECO:0000313" key="4">
    <source>
        <dbReference type="EMBL" id="GAA3934590.1"/>
    </source>
</evidence>
<sequence length="259" mass="29121">MYLVDSHCHLDRLKLDVYDGNLEKALDAARQRGVGRFLCVGIDMQNADAVIALSEKYDDVYASVGVHPLSLEHPAPKPQELLALAQHPKVIAVGEMGLDFFYDKDNHEEQERRFISQLEVAAECRKPVIIHTRDARQKTLELLEAHCNLEVGGILHCFTESLEMAQAALEMNFYVSISGIVTFRNASELRDTVKALPLDRLLVETDAPYLAPVPHRGKPNEPAFVRDVAEFVAELKGVSYEELMVATTENFNRLMHLPE</sequence>
<dbReference type="Pfam" id="PF01026">
    <property type="entry name" value="TatD_DNase"/>
    <property type="match status" value="1"/>
</dbReference>
<name>A0ABP7N3A2_9GAMM</name>
<dbReference type="Gene3D" id="3.20.20.140">
    <property type="entry name" value="Metal-dependent hydrolases"/>
    <property type="match status" value="1"/>
</dbReference>
<dbReference type="GO" id="GO:0016787">
    <property type="term" value="F:hydrolase activity"/>
    <property type="evidence" value="ECO:0007669"/>
    <property type="project" value="UniProtKB-KW"/>
</dbReference>
<keyword evidence="2" id="KW-0479">Metal-binding</keyword>